<comment type="caution">
    <text evidence="3">The sequence shown here is derived from an EMBL/GenBank/DDBJ whole genome shotgun (WGS) entry which is preliminary data.</text>
</comment>
<accession>A0ABS0WVR5</accession>
<sequence length="293" mass="33118">MNTKKTFLLLLSLQLTFAVFAQKEGVVDKQNGPSKKIKSKDWTSLLDKDLSEWEVWTGVPHKSVKNLPKGYEVPANGIPTEPIGLDNSLGIFKVTQDDNGEPVLNISGLVYAGLTSKKVYKNYHLTMLFKWGEKKYEPRLNDIRDNGLLYHCYGEHGAFWNVWKRCLESQIQEGDFGDLYTLAGTKASVKVNEYGRWDPENGKEATKGKRLYDTESVHGAWTRVDIYVLEDKAVHVINGKVTLVLKDALTHDGKKLDRGQLQIQSEGAEAYVKGMYIRPIKKFPKEIKKVAGL</sequence>
<reference evidence="3 4" key="1">
    <citation type="submission" date="2020-12" db="EMBL/GenBank/DDBJ databases">
        <title>Aureibaculum luteum sp. nov. and Aureibaculum flavum sp. nov., novel members of the family Flavobacteriaceae isolated from Antarctic intertidal sediments.</title>
        <authorList>
            <person name="He X."/>
            <person name="Zhang X."/>
        </authorList>
    </citation>
    <scope>NUCLEOTIDE SEQUENCE [LARGE SCALE GENOMIC DNA]</scope>
    <source>
        <strain evidence="3 4">A20</strain>
    </source>
</reference>
<protein>
    <submittedName>
        <fullName evidence="3">DUF1080 domain-containing protein</fullName>
    </submittedName>
</protein>
<feature type="signal peptide" evidence="1">
    <location>
        <begin position="1"/>
        <end position="21"/>
    </location>
</feature>
<evidence type="ECO:0000313" key="4">
    <source>
        <dbReference type="Proteomes" id="UP000623301"/>
    </source>
</evidence>
<organism evidence="3 4">
    <name type="scientific">Aureibaculum flavum</name>
    <dbReference type="NCBI Taxonomy" id="2795986"/>
    <lineage>
        <taxon>Bacteria</taxon>
        <taxon>Pseudomonadati</taxon>
        <taxon>Bacteroidota</taxon>
        <taxon>Flavobacteriia</taxon>
        <taxon>Flavobacteriales</taxon>
        <taxon>Flavobacteriaceae</taxon>
        <taxon>Aureibaculum</taxon>
    </lineage>
</organism>
<evidence type="ECO:0000259" key="2">
    <source>
        <dbReference type="Pfam" id="PF06439"/>
    </source>
</evidence>
<dbReference type="Gene3D" id="2.60.120.560">
    <property type="entry name" value="Exo-inulinase, domain 1"/>
    <property type="match status" value="1"/>
</dbReference>
<gene>
    <name evidence="3" type="ORF">JBL43_16910</name>
</gene>
<keyword evidence="1" id="KW-0732">Signal</keyword>
<evidence type="ECO:0000256" key="1">
    <source>
        <dbReference type="SAM" id="SignalP"/>
    </source>
</evidence>
<keyword evidence="4" id="KW-1185">Reference proteome</keyword>
<dbReference type="Proteomes" id="UP000623301">
    <property type="component" value="Unassembled WGS sequence"/>
</dbReference>
<feature type="chain" id="PRO_5046148349" evidence="1">
    <location>
        <begin position="22"/>
        <end position="293"/>
    </location>
</feature>
<name>A0ABS0WVR5_9FLAO</name>
<feature type="domain" description="3-keto-alpha-glucoside-1,2-lyase/3-keto-2-hydroxy-glucal hydratase" evidence="2">
    <location>
        <begin position="41"/>
        <end position="278"/>
    </location>
</feature>
<dbReference type="Pfam" id="PF06439">
    <property type="entry name" value="3keto-disac_hyd"/>
    <property type="match status" value="1"/>
</dbReference>
<dbReference type="RefSeq" id="WP_117882414.1">
    <property type="nucleotide sequence ID" value="NZ_JAEHFJ010000010.1"/>
</dbReference>
<dbReference type="InterPro" id="IPR010496">
    <property type="entry name" value="AL/BT2_dom"/>
</dbReference>
<dbReference type="EMBL" id="JAEHFJ010000010">
    <property type="protein sequence ID" value="MBJ2175938.1"/>
    <property type="molecule type" value="Genomic_DNA"/>
</dbReference>
<proteinExistence type="predicted"/>
<evidence type="ECO:0000313" key="3">
    <source>
        <dbReference type="EMBL" id="MBJ2175938.1"/>
    </source>
</evidence>